<gene>
    <name evidence="7" type="ORF">FC774_01390</name>
    <name evidence="8" type="ORF">FDB51_12800</name>
</gene>
<comment type="caution">
    <text evidence="7">The sequence shown here is derived from an EMBL/GenBank/DDBJ whole genome shotgun (WGS) entry which is preliminary data.</text>
</comment>
<dbReference type="Gene3D" id="3.40.50.720">
    <property type="entry name" value="NAD(P)-binding Rossmann-like Domain"/>
    <property type="match status" value="2"/>
</dbReference>
<dbReference type="PANTHER" id="PTHR43761:SF1">
    <property type="entry name" value="D-ISOMER SPECIFIC 2-HYDROXYACID DEHYDROGENASE CATALYTIC DOMAIN-CONTAINING PROTEIN-RELATED"/>
    <property type="match status" value="1"/>
</dbReference>
<feature type="domain" description="D-isomer specific 2-hydroxyacid dehydrogenase catalytic" evidence="5">
    <location>
        <begin position="19"/>
        <end position="317"/>
    </location>
</feature>
<feature type="domain" description="D-isomer specific 2-hydroxyacid dehydrogenase NAD-binding" evidence="6">
    <location>
        <begin position="106"/>
        <end position="287"/>
    </location>
</feature>
<evidence type="ECO:0000259" key="5">
    <source>
        <dbReference type="Pfam" id="PF00389"/>
    </source>
</evidence>
<dbReference type="PROSITE" id="PS00670">
    <property type="entry name" value="D_2_HYDROXYACID_DH_2"/>
    <property type="match status" value="1"/>
</dbReference>
<dbReference type="SUPFAM" id="SSF51735">
    <property type="entry name" value="NAD(P)-binding Rossmann-fold domains"/>
    <property type="match status" value="1"/>
</dbReference>
<dbReference type="Pfam" id="PF00389">
    <property type="entry name" value="2-Hacid_dh"/>
    <property type="match status" value="1"/>
</dbReference>
<evidence type="ECO:0000313" key="8">
    <source>
        <dbReference type="EMBL" id="NFN35986.1"/>
    </source>
</evidence>
<evidence type="ECO:0000313" key="9">
    <source>
        <dbReference type="Proteomes" id="UP000473681"/>
    </source>
</evidence>
<dbReference type="EMBL" id="SWOV01000002">
    <property type="protein sequence ID" value="NFF86565.1"/>
    <property type="molecule type" value="Genomic_DNA"/>
</dbReference>
<dbReference type="AlphaFoldDB" id="A0A0L9Y9K4"/>
<dbReference type="InterPro" id="IPR036291">
    <property type="entry name" value="NAD(P)-bd_dom_sf"/>
</dbReference>
<dbReference type="GO" id="GO:0016616">
    <property type="term" value="F:oxidoreductase activity, acting on the CH-OH group of donors, NAD or NADP as acceptor"/>
    <property type="evidence" value="ECO:0007669"/>
    <property type="project" value="InterPro"/>
</dbReference>
<evidence type="ECO:0000313" key="7">
    <source>
        <dbReference type="EMBL" id="NFF86565.1"/>
    </source>
</evidence>
<protein>
    <submittedName>
        <fullName evidence="7">D-2-hydroxyacid dehydrogenase</fullName>
    </submittedName>
</protein>
<dbReference type="GO" id="GO:0051287">
    <property type="term" value="F:NAD binding"/>
    <property type="evidence" value="ECO:0007669"/>
    <property type="project" value="InterPro"/>
</dbReference>
<sequence length="319" mass="35678">MKQIVVLDGKTLGNVDFSKLNEFGNVTYYDLTSSNEVEERIKNANIVLTNKVVLNENNLKSAKNLELICEMATGFNNIDVNYAKENNIAVTNVAGYSTNTVAQHTFAMALNLYDKIAYFDNYVKSKEYSRSNVFTNVDEVYKDINGKVWGIVGLGAIGKRVAKIAEAFGCEVVYYSTSGKNSNSEYRRVDFKELLEISDIISIHAPLNQNTKGLMNYEAFKGMKNDSILINMGRGPIVVDADLAKAIDENLIGGAGLDVFEIEPMPENNPLLSIKNKEKLVLSPHIAWASEEARNRLFNDLLENIRVYNKGEMKNRVEC</sequence>
<dbReference type="NCBIfam" id="NF006263">
    <property type="entry name" value="PRK08410.1"/>
    <property type="match status" value="1"/>
</dbReference>
<dbReference type="RefSeq" id="WP_017826916.1">
    <property type="nucleotide sequence ID" value="NZ_LFPA01000089.1"/>
</dbReference>
<dbReference type="PROSITE" id="PS00671">
    <property type="entry name" value="D_2_HYDROXYACID_DH_3"/>
    <property type="match status" value="1"/>
</dbReference>
<organism evidence="7 10">
    <name type="scientific">Clostridium botulinum</name>
    <dbReference type="NCBI Taxonomy" id="1491"/>
    <lineage>
        <taxon>Bacteria</taxon>
        <taxon>Bacillati</taxon>
        <taxon>Bacillota</taxon>
        <taxon>Clostridia</taxon>
        <taxon>Eubacteriales</taxon>
        <taxon>Clostridiaceae</taxon>
        <taxon>Clostridium</taxon>
    </lineage>
</organism>
<evidence type="ECO:0000313" key="10">
    <source>
        <dbReference type="Proteomes" id="UP000476820"/>
    </source>
</evidence>
<keyword evidence="3" id="KW-0520">NAD</keyword>
<accession>A0A0L9Y9K4</accession>
<dbReference type="InterPro" id="IPR006139">
    <property type="entry name" value="D-isomer_2_OHA_DH_cat_dom"/>
</dbReference>
<dbReference type="SUPFAM" id="SSF52283">
    <property type="entry name" value="Formate/glycerate dehydrogenase catalytic domain-like"/>
    <property type="match status" value="1"/>
</dbReference>
<name>A0A0L9Y9K4_CLOBO</name>
<proteinExistence type="inferred from homology"/>
<dbReference type="Proteomes" id="UP000473681">
    <property type="component" value="Unassembled WGS sequence"/>
</dbReference>
<dbReference type="InterPro" id="IPR050418">
    <property type="entry name" value="D-iso_2-hydroxyacid_DH_PdxB"/>
</dbReference>
<evidence type="ECO:0000256" key="1">
    <source>
        <dbReference type="ARBA" id="ARBA00005854"/>
    </source>
</evidence>
<dbReference type="OrthoDB" id="9805416at2"/>
<reference evidence="9 10" key="1">
    <citation type="submission" date="2019-04" db="EMBL/GenBank/DDBJ databases">
        <title>Genome sequencing of Clostridium botulinum Groups I-IV and Clostridium butyricum.</title>
        <authorList>
            <person name="Brunt J."/>
            <person name="Van Vliet A.H.M."/>
            <person name="Stringer S.C."/>
            <person name="Carter A.T."/>
            <person name="Peck M.W."/>
        </authorList>
    </citation>
    <scope>NUCLEOTIDE SEQUENCE [LARGE SCALE GENOMIC DNA]</scope>
    <source>
        <strain evidence="7 10">1605</strain>
        <strain evidence="8 9">CB-K-33E</strain>
    </source>
</reference>
<keyword evidence="2 4" id="KW-0560">Oxidoreductase</keyword>
<dbReference type="InterPro" id="IPR029753">
    <property type="entry name" value="D-isomer_DH_CS"/>
</dbReference>
<evidence type="ECO:0000256" key="3">
    <source>
        <dbReference type="ARBA" id="ARBA00023027"/>
    </source>
</evidence>
<dbReference type="InterPro" id="IPR006140">
    <property type="entry name" value="D-isomer_DH_NAD-bd"/>
</dbReference>
<comment type="similarity">
    <text evidence="1 4">Belongs to the D-isomer specific 2-hydroxyacid dehydrogenase family.</text>
</comment>
<evidence type="ECO:0000256" key="4">
    <source>
        <dbReference type="RuleBase" id="RU003719"/>
    </source>
</evidence>
<dbReference type="Proteomes" id="UP000476820">
    <property type="component" value="Unassembled WGS sequence"/>
</dbReference>
<dbReference type="Pfam" id="PF02826">
    <property type="entry name" value="2-Hacid_dh_C"/>
    <property type="match status" value="1"/>
</dbReference>
<dbReference type="PANTHER" id="PTHR43761">
    <property type="entry name" value="D-ISOMER SPECIFIC 2-HYDROXYACID DEHYDROGENASE FAMILY PROTEIN (AFU_ORTHOLOGUE AFUA_1G13630)"/>
    <property type="match status" value="1"/>
</dbReference>
<evidence type="ECO:0000256" key="2">
    <source>
        <dbReference type="ARBA" id="ARBA00023002"/>
    </source>
</evidence>
<evidence type="ECO:0000259" key="6">
    <source>
        <dbReference type="Pfam" id="PF02826"/>
    </source>
</evidence>
<dbReference type="EMBL" id="SWVK01000018">
    <property type="protein sequence ID" value="NFN35986.1"/>
    <property type="molecule type" value="Genomic_DNA"/>
</dbReference>